<accession>A0A9D3YWM7</accession>
<proteinExistence type="predicted"/>
<gene>
    <name evidence="1" type="ORF">DPMN_068179</name>
</gene>
<evidence type="ECO:0000313" key="2">
    <source>
        <dbReference type="Proteomes" id="UP000828390"/>
    </source>
</evidence>
<comment type="caution">
    <text evidence="1">The sequence shown here is derived from an EMBL/GenBank/DDBJ whole genome shotgun (WGS) entry which is preliminary data.</text>
</comment>
<protein>
    <submittedName>
        <fullName evidence="1">Uncharacterized protein</fullName>
    </submittedName>
</protein>
<sequence length="129" mass="15007">MALSGTLTTSLMKELPNILGLNNPVTVQKSPDRMNIFLKKIHKSKSGDTNEIYESIFKTECDDLKKDPYTYPVTLLYMPLYYISQAAAYLKHLFGDVILQRLAMQCCFPDKTKFFLKQQLRSYKWKIPE</sequence>
<name>A0A9D3YWM7_DREPO</name>
<reference evidence="1" key="2">
    <citation type="submission" date="2020-11" db="EMBL/GenBank/DDBJ databases">
        <authorList>
            <person name="McCartney M.A."/>
            <person name="Auch B."/>
            <person name="Kono T."/>
            <person name="Mallez S."/>
            <person name="Becker A."/>
            <person name="Gohl D.M."/>
            <person name="Silverstein K.A.T."/>
            <person name="Koren S."/>
            <person name="Bechman K.B."/>
            <person name="Herman A."/>
            <person name="Abrahante J.E."/>
            <person name="Garbe J."/>
        </authorList>
    </citation>
    <scope>NUCLEOTIDE SEQUENCE</scope>
    <source>
        <strain evidence="1">Duluth1</strain>
        <tissue evidence="1">Whole animal</tissue>
    </source>
</reference>
<keyword evidence="2" id="KW-1185">Reference proteome</keyword>
<reference evidence="1" key="1">
    <citation type="journal article" date="2019" name="bioRxiv">
        <title>The Genome of the Zebra Mussel, Dreissena polymorpha: A Resource for Invasive Species Research.</title>
        <authorList>
            <person name="McCartney M.A."/>
            <person name="Auch B."/>
            <person name="Kono T."/>
            <person name="Mallez S."/>
            <person name="Zhang Y."/>
            <person name="Obille A."/>
            <person name="Becker A."/>
            <person name="Abrahante J.E."/>
            <person name="Garbe J."/>
            <person name="Badalamenti J.P."/>
            <person name="Herman A."/>
            <person name="Mangelson H."/>
            <person name="Liachko I."/>
            <person name="Sullivan S."/>
            <person name="Sone E.D."/>
            <person name="Koren S."/>
            <person name="Silverstein K.A.T."/>
            <person name="Beckman K.B."/>
            <person name="Gohl D.M."/>
        </authorList>
    </citation>
    <scope>NUCLEOTIDE SEQUENCE</scope>
    <source>
        <strain evidence="1">Duluth1</strain>
        <tissue evidence="1">Whole animal</tissue>
    </source>
</reference>
<dbReference type="EMBL" id="JAIWYP010000014">
    <property type="protein sequence ID" value="KAH3708720.1"/>
    <property type="molecule type" value="Genomic_DNA"/>
</dbReference>
<evidence type="ECO:0000313" key="1">
    <source>
        <dbReference type="EMBL" id="KAH3708720.1"/>
    </source>
</evidence>
<dbReference type="Proteomes" id="UP000828390">
    <property type="component" value="Unassembled WGS sequence"/>
</dbReference>
<organism evidence="1 2">
    <name type="scientific">Dreissena polymorpha</name>
    <name type="common">Zebra mussel</name>
    <name type="synonym">Mytilus polymorpha</name>
    <dbReference type="NCBI Taxonomy" id="45954"/>
    <lineage>
        <taxon>Eukaryota</taxon>
        <taxon>Metazoa</taxon>
        <taxon>Spiralia</taxon>
        <taxon>Lophotrochozoa</taxon>
        <taxon>Mollusca</taxon>
        <taxon>Bivalvia</taxon>
        <taxon>Autobranchia</taxon>
        <taxon>Heteroconchia</taxon>
        <taxon>Euheterodonta</taxon>
        <taxon>Imparidentia</taxon>
        <taxon>Neoheterodontei</taxon>
        <taxon>Myida</taxon>
        <taxon>Dreissenoidea</taxon>
        <taxon>Dreissenidae</taxon>
        <taxon>Dreissena</taxon>
    </lineage>
</organism>
<dbReference type="AlphaFoldDB" id="A0A9D3YWM7"/>